<accession>A0A6M1RE80</accession>
<dbReference type="EMBL" id="JAALDL010000005">
    <property type="protein sequence ID" value="NGN97752.1"/>
    <property type="molecule type" value="Genomic_DNA"/>
</dbReference>
<evidence type="ECO:0000313" key="2">
    <source>
        <dbReference type="Proteomes" id="UP000473008"/>
    </source>
</evidence>
<protein>
    <submittedName>
        <fullName evidence="1">Uncharacterized protein</fullName>
    </submittedName>
</protein>
<name>A0A6M1RE80_9GAMM</name>
<organism evidence="1 2">
    <name type="scientific">Grimontia sedimenti</name>
    <dbReference type="NCBI Taxonomy" id="2711294"/>
    <lineage>
        <taxon>Bacteria</taxon>
        <taxon>Pseudomonadati</taxon>
        <taxon>Pseudomonadota</taxon>
        <taxon>Gammaproteobacteria</taxon>
        <taxon>Vibrionales</taxon>
        <taxon>Vibrionaceae</taxon>
        <taxon>Grimontia</taxon>
    </lineage>
</organism>
<comment type="caution">
    <text evidence="1">The sequence shown here is derived from an EMBL/GenBank/DDBJ whole genome shotgun (WGS) entry which is preliminary data.</text>
</comment>
<dbReference type="AlphaFoldDB" id="A0A6M1RE80"/>
<reference evidence="1 2" key="1">
    <citation type="submission" date="2020-02" db="EMBL/GenBank/DDBJ databases">
        <title>The draft genome of Grimontia sedimenta sp. nov., isolated from benthic sediments near coral reefs south of Kuwait.</title>
        <authorList>
            <person name="Mahmoud H.M."/>
            <person name="Jose L."/>
            <person name="Eapen S."/>
        </authorList>
    </citation>
    <scope>NUCLEOTIDE SEQUENCE [LARGE SCALE GENOMIC DNA]</scope>
    <source>
        <strain evidence="1 2">S25</strain>
    </source>
</reference>
<gene>
    <name evidence="1" type="ORF">G5S52_08745</name>
</gene>
<proteinExistence type="predicted"/>
<dbReference type="Proteomes" id="UP000473008">
    <property type="component" value="Unassembled WGS sequence"/>
</dbReference>
<sequence>MALLSIITPNWLVRMTKGLSSSQKSRRDHYRSQISDLRSLLWMLHDHNTRYIRCPQSPQASKARKEIEEFCEQLLVECSNPQRPLFRVLKSRMEQVLSSLPNQSKAGWYAIHHRASDHLIYIIDEVTRSYLAEGTLDATYEEYQAFWQTWIDTKEAQLRYEQAVMRLMEGKTAAWQSVNLQSRILQKRMHQLSLMSSGDATLAFDRVDNRFDSVIRSTEEEIPASSLIKISQDLSVILLHLFDRELIVRTADNESVAATSEDIKALPLKTG</sequence>
<keyword evidence="2" id="KW-1185">Reference proteome</keyword>
<dbReference type="RefSeq" id="WP_165012832.1">
    <property type="nucleotide sequence ID" value="NZ_JAALDL010000005.1"/>
</dbReference>
<evidence type="ECO:0000313" key="1">
    <source>
        <dbReference type="EMBL" id="NGN97752.1"/>
    </source>
</evidence>